<dbReference type="KEGG" id="scm:SCHCO_02753584"/>
<dbReference type="RefSeq" id="XP_003026452.1">
    <property type="nucleotide sequence ID" value="XM_003026406.1"/>
</dbReference>
<dbReference type="OMA" id="IANAWPE"/>
<gene>
    <name evidence="1" type="ORF">SCHCODRAFT_114573</name>
</gene>
<dbReference type="Gene3D" id="3.80.10.10">
    <property type="entry name" value="Ribonuclease Inhibitor"/>
    <property type="match status" value="1"/>
</dbReference>
<evidence type="ECO:0008006" key="3">
    <source>
        <dbReference type="Google" id="ProtNLM"/>
    </source>
</evidence>
<dbReference type="Proteomes" id="UP000007431">
    <property type="component" value="Unassembled WGS sequence"/>
</dbReference>
<dbReference type="InParanoid" id="D8QL56"/>
<dbReference type="VEuPathDB" id="FungiDB:SCHCODRAFT_02753584"/>
<dbReference type="HOGENOM" id="CLU_021164_0_4_1"/>
<proteinExistence type="predicted"/>
<keyword evidence="2" id="KW-1185">Reference proteome</keyword>
<dbReference type="AlphaFoldDB" id="D8QL56"/>
<dbReference type="EMBL" id="GL377317">
    <property type="protein sequence ID" value="EFI91549.1"/>
    <property type="molecule type" value="Genomic_DNA"/>
</dbReference>
<protein>
    <recommendedName>
        <fullName evidence="3">F-box domain-containing protein</fullName>
    </recommendedName>
</protein>
<dbReference type="SUPFAM" id="SSF52047">
    <property type="entry name" value="RNI-like"/>
    <property type="match status" value="1"/>
</dbReference>
<dbReference type="OrthoDB" id="3347347at2759"/>
<evidence type="ECO:0000313" key="1">
    <source>
        <dbReference type="EMBL" id="EFI91549.1"/>
    </source>
</evidence>
<organism evidence="2">
    <name type="scientific">Schizophyllum commune (strain H4-8 / FGSC 9210)</name>
    <name type="common">Split gill fungus</name>
    <dbReference type="NCBI Taxonomy" id="578458"/>
    <lineage>
        <taxon>Eukaryota</taxon>
        <taxon>Fungi</taxon>
        <taxon>Dikarya</taxon>
        <taxon>Basidiomycota</taxon>
        <taxon>Agaricomycotina</taxon>
        <taxon>Agaricomycetes</taxon>
        <taxon>Agaricomycetidae</taxon>
        <taxon>Agaricales</taxon>
        <taxon>Schizophyllaceae</taxon>
        <taxon>Schizophyllum</taxon>
    </lineage>
</organism>
<accession>D8QL56</accession>
<feature type="non-terminal residue" evidence="1">
    <location>
        <position position="513"/>
    </location>
</feature>
<evidence type="ECO:0000313" key="2">
    <source>
        <dbReference type="Proteomes" id="UP000007431"/>
    </source>
</evidence>
<reference evidence="1 2" key="1">
    <citation type="journal article" date="2010" name="Nat. Biotechnol.">
        <title>Genome sequence of the model mushroom Schizophyllum commune.</title>
        <authorList>
            <person name="Ohm R.A."/>
            <person name="de Jong J.F."/>
            <person name="Lugones L.G."/>
            <person name="Aerts A."/>
            <person name="Kothe E."/>
            <person name="Stajich J.E."/>
            <person name="de Vries R.P."/>
            <person name="Record E."/>
            <person name="Levasseur A."/>
            <person name="Baker S.E."/>
            <person name="Bartholomew K.A."/>
            <person name="Coutinho P.M."/>
            <person name="Erdmann S."/>
            <person name="Fowler T.J."/>
            <person name="Gathman A.C."/>
            <person name="Lombard V."/>
            <person name="Henrissat B."/>
            <person name="Knabe N."/>
            <person name="Kuees U."/>
            <person name="Lilly W.W."/>
            <person name="Lindquist E."/>
            <person name="Lucas S."/>
            <person name="Magnuson J.K."/>
            <person name="Piumi F."/>
            <person name="Raudaskoski M."/>
            <person name="Salamov A."/>
            <person name="Schmutz J."/>
            <person name="Schwarze F.W.M.R."/>
            <person name="vanKuyk P.A."/>
            <person name="Horton J.S."/>
            <person name="Grigoriev I.V."/>
            <person name="Woesten H.A.B."/>
        </authorList>
    </citation>
    <scope>NUCLEOTIDE SEQUENCE [LARGE SCALE GENOMIC DNA]</scope>
    <source>
        <strain evidence="2">H4-8 / FGSC 9210</strain>
    </source>
</reference>
<name>D8QL56_SCHCM</name>
<dbReference type="InterPro" id="IPR032675">
    <property type="entry name" value="LRR_dom_sf"/>
</dbReference>
<sequence length="513" mass="56673">MHVVLQTPELLNAIFDYVPRHSLPSLIRTCKTFFEPAARRIWKKSNTLIHLARCLPESCLDCGDYKPGDEMLNVEIKFTRPITAADAQRVRIYAEFVVYFDFFDTIIGLSPANIAQLAAAVGGDVLLPNLRHLVYSGPSPLSAVLPLLFSSVICEVTMTLGEQVPNIADAAAAEISAMNHLKARGPASITTLYLEAGEGYPLARLLAGWDSLQDLDVSGDIDDAVLFAVAKLPALHTLGLRCRRPLPVSVPTHWRAQETMRSLSLFGVQIASAVDYVGCFRSSPLEKIAISYIPYGSQNALSDICHAISQSGWLQSLQCIHLSTDLYTESDPPAPENGPAYEMRDIEPLLAFHGLTALSIRPIRVLALRDEDVLSIAQACPNLESLFLGCTKWHAPTLTALSLVHLARYTPRLRDLNLTFDATDVKGMEPPPPQLMLLTMYVIASPIESEYAVASFLSRLFPGLESIRVYRPPQREQNQGEVQRRKLWKRVEEALSYFAEARRTGFYGGGAKV</sequence>
<dbReference type="GeneID" id="9593001"/>